<dbReference type="SMART" id="SM00406">
    <property type="entry name" value="IGv"/>
    <property type="match status" value="1"/>
</dbReference>
<dbReference type="Proteomes" id="UP000005207">
    <property type="component" value="Linkage group LG4"/>
</dbReference>
<evidence type="ECO:0000256" key="3">
    <source>
        <dbReference type="ARBA" id="ARBA00043265"/>
    </source>
</evidence>
<feature type="domain" description="Ig-like" evidence="4">
    <location>
        <begin position="121"/>
        <end position="227"/>
    </location>
</feature>
<keyword evidence="3" id="KW-1280">Immunoglobulin</keyword>
<organism evidence="5 6">
    <name type="scientific">Oreochromis niloticus</name>
    <name type="common">Nile tilapia</name>
    <name type="synonym">Tilapia nilotica</name>
    <dbReference type="NCBI Taxonomy" id="8128"/>
    <lineage>
        <taxon>Eukaryota</taxon>
        <taxon>Metazoa</taxon>
        <taxon>Chordata</taxon>
        <taxon>Craniata</taxon>
        <taxon>Vertebrata</taxon>
        <taxon>Euteleostomi</taxon>
        <taxon>Actinopterygii</taxon>
        <taxon>Neopterygii</taxon>
        <taxon>Teleostei</taxon>
        <taxon>Neoteleostei</taxon>
        <taxon>Acanthomorphata</taxon>
        <taxon>Ovalentaria</taxon>
        <taxon>Cichlomorphae</taxon>
        <taxon>Cichliformes</taxon>
        <taxon>Cichlidae</taxon>
        <taxon>African cichlids</taxon>
        <taxon>Pseudocrenilabrinae</taxon>
        <taxon>Oreochromini</taxon>
        <taxon>Oreochromis</taxon>
    </lineage>
</organism>
<dbReference type="GO" id="GO:0019814">
    <property type="term" value="C:immunoglobulin complex"/>
    <property type="evidence" value="ECO:0007669"/>
    <property type="project" value="UniProtKB-KW"/>
</dbReference>
<dbReference type="InterPro" id="IPR050199">
    <property type="entry name" value="IgHV"/>
</dbReference>
<dbReference type="SMART" id="SM00409">
    <property type="entry name" value="IG"/>
    <property type="match status" value="1"/>
</dbReference>
<dbReference type="PROSITE" id="PS50835">
    <property type="entry name" value="IG_LIKE"/>
    <property type="match status" value="2"/>
</dbReference>
<dbReference type="InterPro" id="IPR013106">
    <property type="entry name" value="Ig_V-set"/>
</dbReference>
<dbReference type="Ensembl" id="ENSONIT00000088790.1">
    <property type="protein sequence ID" value="ENSONIP00000078747.1"/>
    <property type="gene ID" value="ENSONIG00000036261.1"/>
</dbReference>
<dbReference type="Pfam" id="PF07686">
    <property type="entry name" value="V-set"/>
    <property type="match status" value="1"/>
</dbReference>
<dbReference type="AlphaFoldDB" id="A0A669F1V8"/>
<reference evidence="5" key="3">
    <citation type="submission" date="2025-09" db="UniProtKB">
        <authorList>
            <consortium name="Ensembl"/>
        </authorList>
    </citation>
    <scope>IDENTIFICATION</scope>
</reference>
<dbReference type="Gene3D" id="2.60.40.10">
    <property type="entry name" value="Immunoglobulins"/>
    <property type="match status" value="2"/>
</dbReference>
<dbReference type="GO" id="GO:0002250">
    <property type="term" value="P:adaptive immune response"/>
    <property type="evidence" value="ECO:0007669"/>
    <property type="project" value="UniProtKB-KW"/>
</dbReference>
<dbReference type="InterPro" id="IPR003599">
    <property type="entry name" value="Ig_sub"/>
</dbReference>
<protein>
    <recommendedName>
        <fullName evidence="4">Ig-like domain-containing protein</fullName>
    </recommendedName>
</protein>
<name>A0A669F1V8_ORENI</name>
<evidence type="ECO:0000256" key="2">
    <source>
        <dbReference type="ARBA" id="ARBA00023130"/>
    </source>
</evidence>
<reference evidence="6" key="1">
    <citation type="submission" date="2012-01" db="EMBL/GenBank/DDBJ databases">
        <title>The Genome Sequence of Oreochromis niloticus (Nile Tilapia).</title>
        <authorList>
            <consortium name="Broad Institute Genome Assembly Team"/>
            <consortium name="Broad Institute Sequencing Platform"/>
            <person name="Di Palma F."/>
            <person name="Johnson J."/>
            <person name="Lander E.S."/>
            <person name="Lindblad-Toh K."/>
        </authorList>
    </citation>
    <scope>NUCLEOTIDE SEQUENCE [LARGE SCALE GENOMIC DNA]</scope>
</reference>
<proteinExistence type="predicted"/>
<reference evidence="5" key="2">
    <citation type="submission" date="2025-08" db="UniProtKB">
        <authorList>
            <consortium name="Ensembl"/>
        </authorList>
    </citation>
    <scope>IDENTIFICATION</scope>
</reference>
<dbReference type="SUPFAM" id="SSF48726">
    <property type="entry name" value="Immunoglobulin"/>
    <property type="match status" value="2"/>
</dbReference>
<keyword evidence="1" id="KW-0391">Immunity</keyword>
<evidence type="ECO:0000313" key="6">
    <source>
        <dbReference type="Proteomes" id="UP000005207"/>
    </source>
</evidence>
<dbReference type="GO" id="GO:0005576">
    <property type="term" value="C:extracellular region"/>
    <property type="evidence" value="ECO:0007669"/>
    <property type="project" value="UniProtKB-ARBA"/>
</dbReference>
<feature type="domain" description="Ig-like" evidence="4">
    <location>
        <begin position="25"/>
        <end position="108"/>
    </location>
</feature>
<accession>A0A669F1V8</accession>
<dbReference type="InterPro" id="IPR013783">
    <property type="entry name" value="Ig-like_fold"/>
</dbReference>
<dbReference type="GeneTree" id="ENSGT01150000286993"/>
<keyword evidence="2" id="KW-1064">Adaptive immunity</keyword>
<evidence type="ECO:0000313" key="5">
    <source>
        <dbReference type="Ensembl" id="ENSONIP00000078747.1"/>
    </source>
</evidence>
<evidence type="ECO:0000256" key="1">
    <source>
        <dbReference type="ARBA" id="ARBA00022859"/>
    </source>
</evidence>
<dbReference type="Pfam" id="PF07654">
    <property type="entry name" value="C1-set"/>
    <property type="match status" value="1"/>
</dbReference>
<keyword evidence="6" id="KW-1185">Reference proteome</keyword>
<dbReference type="InterPro" id="IPR003597">
    <property type="entry name" value="Ig_C1-set"/>
</dbReference>
<sequence length="272" mass="30375">MVIMLISVSTGVYSIDLIQPDSRIVQPGQSLTITCQGSGLSVTNYGRGWVRQREGNPLEWINLIWTGGGINKNDALKNKFSISRDYSGQTVTLTGQNLQPEDTAVYYCARHRTVIQTTERPAQILSKQRHTTTHNKFIPSSDGTNITLCVVKEFVPKKHDLKWLKNGKDITSEIDLPFKVLTSVSESRKDGKKVYTAESFLAVNSSDVNADTEFTCVLTGEQNASLNKPDRDNPVAGEPYVKSYIIYFSSLFQLLCIDIKVLVVYFKSNPNI</sequence>
<dbReference type="InterPro" id="IPR007110">
    <property type="entry name" value="Ig-like_dom"/>
</dbReference>
<dbReference type="InParanoid" id="A0A669F1V8"/>
<dbReference type="PANTHER" id="PTHR23266">
    <property type="entry name" value="IMMUNOGLOBULIN HEAVY CHAIN"/>
    <property type="match status" value="1"/>
</dbReference>
<evidence type="ECO:0000259" key="4">
    <source>
        <dbReference type="PROSITE" id="PS50835"/>
    </source>
</evidence>
<dbReference type="InterPro" id="IPR036179">
    <property type="entry name" value="Ig-like_dom_sf"/>
</dbReference>